<evidence type="ECO:0000256" key="2">
    <source>
        <dbReference type="ARBA" id="ARBA00022679"/>
    </source>
</evidence>
<protein>
    <recommendedName>
        <fullName evidence="4">Sulfotransferase domain-containing protein</fullName>
    </recommendedName>
</protein>
<gene>
    <name evidence="5" type="ORF">HPB48_011336</name>
</gene>
<comment type="caution">
    <text evidence="5">The sequence shown here is derived from an EMBL/GenBank/DDBJ whole genome shotgun (WGS) entry which is preliminary data.</text>
</comment>
<organism evidence="5 6">
    <name type="scientific">Haemaphysalis longicornis</name>
    <name type="common">Bush tick</name>
    <dbReference type="NCBI Taxonomy" id="44386"/>
    <lineage>
        <taxon>Eukaryota</taxon>
        <taxon>Metazoa</taxon>
        <taxon>Ecdysozoa</taxon>
        <taxon>Arthropoda</taxon>
        <taxon>Chelicerata</taxon>
        <taxon>Arachnida</taxon>
        <taxon>Acari</taxon>
        <taxon>Parasitiformes</taxon>
        <taxon>Ixodida</taxon>
        <taxon>Ixodoidea</taxon>
        <taxon>Ixodidae</taxon>
        <taxon>Haemaphysalinae</taxon>
        <taxon>Haemaphysalis</taxon>
    </lineage>
</organism>
<dbReference type="GO" id="GO:0008146">
    <property type="term" value="F:sulfotransferase activity"/>
    <property type="evidence" value="ECO:0007669"/>
    <property type="project" value="InterPro"/>
</dbReference>
<name>A0A9J6GHX2_HAELO</name>
<evidence type="ECO:0000259" key="4">
    <source>
        <dbReference type="Pfam" id="PF00685"/>
    </source>
</evidence>
<evidence type="ECO:0000256" key="3">
    <source>
        <dbReference type="SAM" id="MobiDB-lite"/>
    </source>
</evidence>
<proteinExistence type="inferred from homology"/>
<accession>A0A9J6GHX2</accession>
<dbReference type="InterPro" id="IPR027417">
    <property type="entry name" value="P-loop_NTPase"/>
</dbReference>
<feature type="region of interest" description="Disordered" evidence="3">
    <location>
        <begin position="172"/>
        <end position="199"/>
    </location>
</feature>
<dbReference type="Gene3D" id="3.40.50.300">
    <property type="entry name" value="P-loop containing nucleotide triphosphate hydrolases"/>
    <property type="match status" value="1"/>
</dbReference>
<evidence type="ECO:0000256" key="1">
    <source>
        <dbReference type="ARBA" id="ARBA00005771"/>
    </source>
</evidence>
<dbReference type="EMBL" id="JABSTR010000008">
    <property type="protein sequence ID" value="KAH9378078.1"/>
    <property type="molecule type" value="Genomic_DNA"/>
</dbReference>
<evidence type="ECO:0000313" key="5">
    <source>
        <dbReference type="EMBL" id="KAH9378078.1"/>
    </source>
</evidence>
<dbReference type="Pfam" id="PF00685">
    <property type="entry name" value="Sulfotransfer_1"/>
    <property type="match status" value="1"/>
</dbReference>
<dbReference type="OMA" id="CCKEGHE"/>
<dbReference type="InterPro" id="IPR000863">
    <property type="entry name" value="Sulfotransferase_dom"/>
</dbReference>
<dbReference type="Proteomes" id="UP000821853">
    <property type="component" value="Unassembled WGS sequence"/>
</dbReference>
<dbReference type="AlphaFoldDB" id="A0A9J6GHX2"/>
<dbReference type="VEuPathDB" id="VectorBase:HLOH_043297"/>
<keyword evidence="6" id="KW-1185">Reference proteome</keyword>
<dbReference type="OrthoDB" id="6478972at2759"/>
<dbReference type="SUPFAM" id="SSF52540">
    <property type="entry name" value="P-loop containing nucleoside triphosphate hydrolases"/>
    <property type="match status" value="1"/>
</dbReference>
<reference evidence="5 6" key="1">
    <citation type="journal article" date="2020" name="Cell">
        <title>Large-Scale Comparative Analyses of Tick Genomes Elucidate Their Genetic Diversity and Vector Capacities.</title>
        <authorList>
            <consortium name="Tick Genome and Microbiome Consortium (TIGMIC)"/>
            <person name="Jia N."/>
            <person name="Wang J."/>
            <person name="Shi W."/>
            <person name="Du L."/>
            <person name="Sun Y."/>
            <person name="Zhan W."/>
            <person name="Jiang J.F."/>
            <person name="Wang Q."/>
            <person name="Zhang B."/>
            <person name="Ji P."/>
            <person name="Bell-Sakyi L."/>
            <person name="Cui X.M."/>
            <person name="Yuan T.T."/>
            <person name="Jiang B.G."/>
            <person name="Yang W.F."/>
            <person name="Lam T.T."/>
            <person name="Chang Q.C."/>
            <person name="Ding S.J."/>
            <person name="Wang X.J."/>
            <person name="Zhu J.G."/>
            <person name="Ruan X.D."/>
            <person name="Zhao L."/>
            <person name="Wei J.T."/>
            <person name="Ye R.Z."/>
            <person name="Que T.C."/>
            <person name="Du C.H."/>
            <person name="Zhou Y.H."/>
            <person name="Cheng J.X."/>
            <person name="Dai P.F."/>
            <person name="Guo W.B."/>
            <person name="Han X.H."/>
            <person name="Huang E.J."/>
            <person name="Li L.F."/>
            <person name="Wei W."/>
            <person name="Gao Y.C."/>
            <person name="Liu J.Z."/>
            <person name="Shao H.Z."/>
            <person name="Wang X."/>
            <person name="Wang C.C."/>
            <person name="Yang T.C."/>
            <person name="Huo Q.B."/>
            <person name="Li W."/>
            <person name="Chen H.Y."/>
            <person name="Chen S.E."/>
            <person name="Zhou L.G."/>
            <person name="Ni X.B."/>
            <person name="Tian J.H."/>
            <person name="Sheng Y."/>
            <person name="Liu T."/>
            <person name="Pan Y.S."/>
            <person name="Xia L.Y."/>
            <person name="Li J."/>
            <person name="Zhao F."/>
            <person name="Cao W.C."/>
        </authorList>
    </citation>
    <scope>NUCLEOTIDE SEQUENCE [LARGE SCALE GENOMIC DNA]</scope>
    <source>
        <strain evidence="5">HaeL-2018</strain>
    </source>
</reference>
<feature type="domain" description="Sulfotransferase" evidence="4">
    <location>
        <begin position="1"/>
        <end position="136"/>
    </location>
</feature>
<sequence length="199" mass="22982">MNNEAKYIYIARNPWDVCVSFYHMVNNVSVWRFRDATFDDFVDAFIEGDFGYGSYFDHVAGGYALRDKPNVFFLTYESLKKDTRGAVLRLARFLGDEYIRVLEENEDLLQNILVWSKPDYMRNVMVFNFEDERDGNWEHAFGANNMCCKEGHEGDETKYSIVRKANSGRLEGALHAGSTGTAREEDQGRRRQGFLHGAV</sequence>
<comment type="similarity">
    <text evidence="1">Belongs to the sulfotransferase 1 family.</text>
</comment>
<keyword evidence="2" id="KW-0808">Transferase</keyword>
<evidence type="ECO:0000313" key="6">
    <source>
        <dbReference type="Proteomes" id="UP000821853"/>
    </source>
</evidence>
<dbReference type="PANTHER" id="PTHR11783">
    <property type="entry name" value="SULFOTRANSFERASE SULT"/>
    <property type="match status" value="1"/>
</dbReference>